<sequence>VIRKVVRRVYNTNEKRESDGESVTEAGAGVDGGGGVSVGGGVATGGEDAASSSAGAAAGPTGGKSKKRGKRSRQGHKAEKSEPGDAASKKQGKKSPPVSACDTTQTHPGRKNGLEASSIGQKKKARLKLSHLQTHGFYSKNNNAVTFFDFA</sequence>
<accession>A0ACD3RQN5</accession>
<dbReference type="EMBL" id="CM011675">
    <property type="protein sequence ID" value="TMS21952.1"/>
    <property type="molecule type" value="Genomic_DNA"/>
</dbReference>
<gene>
    <name evidence="1" type="ORF">E3U43_012217</name>
</gene>
<name>A0ACD3RQN5_LARCR</name>
<proteinExistence type="predicted"/>
<keyword evidence="2" id="KW-1185">Reference proteome</keyword>
<protein>
    <submittedName>
        <fullName evidence="1">Uncharacterized protein</fullName>
    </submittedName>
</protein>
<comment type="caution">
    <text evidence="1">The sequence shown here is derived from an EMBL/GenBank/DDBJ whole genome shotgun (WGS) entry which is preliminary data.</text>
</comment>
<feature type="non-terminal residue" evidence="1">
    <location>
        <position position="1"/>
    </location>
</feature>
<dbReference type="Proteomes" id="UP000793456">
    <property type="component" value="Chromosome II"/>
</dbReference>
<reference evidence="1" key="1">
    <citation type="submission" date="2018-11" db="EMBL/GenBank/DDBJ databases">
        <title>The sequence and de novo assembly of Larimichthys crocea genome using PacBio and Hi-C technologies.</title>
        <authorList>
            <person name="Xu P."/>
            <person name="Chen B."/>
            <person name="Zhou Z."/>
            <person name="Ke Q."/>
            <person name="Wu Y."/>
            <person name="Bai H."/>
            <person name="Pu F."/>
        </authorList>
    </citation>
    <scope>NUCLEOTIDE SEQUENCE</scope>
    <source>
        <tissue evidence="1">Muscle</tissue>
    </source>
</reference>
<organism evidence="1 2">
    <name type="scientific">Larimichthys crocea</name>
    <name type="common">Large yellow croaker</name>
    <name type="synonym">Pseudosciaena crocea</name>
    <dbReference type="NCBI Taxonomy" id="215358"/>
    <lineage>
        <taxon>Eukaryota</taxon>
        <taxon>Metazoa</taxon>
        <taxon>Chordata</taxon>
        <taxon>Craniata</taxon>
        <taxon>Vertebrata</taxon>
        <taxon>Euteleostomi</taxon>
        <taxon>Actinopterygii</taxon>
        <taxon>Neopterygii</taxon>
        <taxon>Teleostei</taxon>
        <taxon>Neoteleostei</taxon>
        <taxon>Acanthomorphata</taxon>
        <taxon>Eupercaria</taxon>
        <taxon>Sciaenidae</taxon>
        <taxon>Larimichthys</taxon>
    </lineage>
</organism>
<evidence type="ECO:0000313" key="2">
    <source>
        <dbReference type="Proteomes" id="UP000793456"/>
    </source>
</evidence>
<evidence type="ECO:0000313" key="1">
    <source>
        <dbReference type="EMBL" id="TMS21952.1"/>
    </source>
</evidence>